<dbReference type="Gene3D" id="3.90.79.10">
    <property type="entry name" value="Nucleoside Triphosphate Pyrophosphohydrolase"/>
    <property type="match status" value="1"/>
</dbReference>
<dbReference type="PANTHER" id="PTHR43046:SF12">
    <property type="entry name" value="GDP-MANNOSE MANNOSYL HYDROLASE"/>
    <property type="match status" value="1"/>
</dbReference>
<dbReference type="PRINTS" id="PR00502">
    <property type="entry name" value="NUDIXFAMILY"/>
</dbReference>
<dbReference type="SUPFAM" id="SSF55811">
    <property type="entry name" value="Nudix"/>
    <property type="match status" value="1"/>
</dbReference>
<keyword evidence="3 5" id="KW-0378">Hydrolase</keyword>
<dbReference type="CDD" id="cd18876">
    <property type="entry name" value="NUDIX_Hydrolase"/>
    <property type="match status" value="1"/>
</dbReference>
<keyword evidence="4" id="KW-0460">Magnesium</keyword>
<evidence type="ECO:0000259" key="6">
    <source>
        <dbReference type="PROSITE" id="PS51462"/>
    </source>
</evidence>
<evidence type="ECO:0000256" key="5">
    <source>
        <dbReference type="RuleBase" id="RU003476"/>
    </source>
</evidence>
<keyword evidence="8" id="KW-1185">Reference proteome</keyword>
<dbReference type="Pfam" id="PF00293">
    <property type="entry name" value="NUDIX"/>
    <property type="match status" value="1"/>
</dbReference>
<reference evidence="7 8" key="1">
    <citation type="submission" date="2021-06" db="EMBL/GenBank/DDBJ databases">
        <title>Actinoplanes lichenicola sp. nov., and Actinoplanes ovalisporus sp. nov., isolated from lichen in Thailand.</title>
        <authorList>
            <person name="Saeng-In P."/>
            <person name="Kanchanasin P."/>
            <person name="Yuki M."/>
            <person name="Kudo T."/>
            <person name="Ohkuma M."/>
            <person name="Phongsopitanun W."/>
            <person name="Tanasupawat S."/>
        </authorList>
    </citation>
    <scope>NUCLEOTIDE SEQUENCE [LARGE SCALE GENOMIC DNA]</scope>
    <source>
        <strain evidence="7 8">NBRC 110975</strain>
    </source>
</reference>
<comment type="cofactor">
    <cofactor evidence="1">
        <name>Mg(2+)</name>
        <dbReference type="ChEBI" id="CHEBI:18420"/>
    </cofactor>
</comment>
<evidence type="ECO:0000256" key="4">
    <source>
        <dbReference type="ARBA" id="ARBA00022842"/>
    </source>
</evidence>
<dbReference type="PANTHER" id="PTHR43046">
    <property type="entry name" value="GDP-MANNOSE MANNOSYL HYDROLASE"/>
    <property type="match status" value="1"/>
</dbReference>
<organism evidence="7 8">
    <name type="scientific">Paractinoplanes bogorensis</name>
    <dbReference type="NCBI Taxonomy" id="1610840"/>
    <lineage>
        <taxon>Bacteria</taxon>
        <taxon>Bacillati</taxon>
        <taxon>Actinomycetota</taxon>
        <taxon>Actinomycetes</taxon>
        <taxon>Micromonosporales</taxon>
        <taxon>Micromonosporaceae</taxon>
        <taxon>Paractinoplanes</taxon>
    </lineage>
</organism>
<dbReference type="EMBL" id="JAHKKG010000015">
    <property type="protein sequence ID" value="MBU2669631.1"/>
    <property type="molecule type" value="Genomic_DNA"/>
</dbReference>
<gene>
    <name evidence="7" type="ORF">KOI35_39585</name>
</gene>
<accession>A0ABS5Z286</accession>
<dbReference type="PROSITE" id="PS00893">
    <property type="entry name" value="NUDIX_BOX"/>
    <property type="match status" value="1"/>
</dbReference>
<dbReference type="InterPro" id="IPR020476">
    <property type="entry name" value="Nudix_hydrolase"/>
</dbReference>
<dbReference type="Proteomes" id="UP001519654">
    <property type="component" value="Unassembled WGS sequence"/>
</dbReference>
<dbReference type="InterPro" id="IPR000086">
    <property type="entry name" value="NUDIX_hydrolase_dom"/>
</dbReference>
<protein>
    <submittedName>
        <fullName evidence="7">NUDIX hydrolase</fullName>
    </submittedName>
</protein>
<comment type="caution">
    <text evidence="7">The sequence shown here is derived from an EMBL/GenBank/DDBJ whole genome shotgun (WGS) entry which is preliminary data.</text>
</comment>
<evidence type="ECO:0000256" key="1">
    <source>
        <dbReference type="ARBA" id="ARBA00001946"/>
    </source>
</evidence>
<dbReference type="RefSeq" id="WP_215794479.1">
    <property type="nucleotide sequence ID" value="NZ_JAHKKG010000015.1"/>
</dbReference>
<evidence type="ECO:0000256" key="3">
    <source>
        <dbReference type="ARBA" id="ARBA00022801"/>
    </source>
</evidence>
<dbReference type="GO" id="GO:0016787">
    <property type="term" value="F:hydrolase activity"/>
    <property type="evidence" value="ECO:0007669"/>
    <property type="project" value="UniProtKB-KW"/>
</dbReference>
<dbReference type="InterPro" id="IPR015797">
    <property type="entry name" value="NUDIX_hydrolase-like_dom_sf"/>
</dbReference>
<evidence type="ECO:0000313" key="7">
    <source>
        <dbReference type="EMBL" id="MBU2669631.1"/>
    </source>
</evidence>
<dbReference type="InterPro" id="IPR020084">
    <property type="entry name" value="NUDIX_hydrolase_CS"/>
</dbReference>
<proteinExistence type="inferred from homology"/>
<evidence type="ECO:0000256" key="2">
    <source>
        <dbReference type="ARBA" id="ARBA00005582"/>
    </source>
</evidence>
<evidence type="ECO:0000313" key="8">
    <source>
        <dbReference type="Proteomes" id="UP001519654"/>
    </source>
</evidence>
<name>A0ABS5Z286_9ACTN</name>
<comment type="similarity">
    <text evidence="2 5">Belongs to the Nudix hydrolase family.</text>
</comment>
<sequence>MTTGDFFASLPRKLVGAGALITDDSGRFLVVEPTYKDTWEIPGGLVEAGESPLTAVRRELQEELGLTLPVTTLLVIDWTPPPADQPTRPDGLMLVFDGGTLSPDQCEQITLPADELRSHRWCTDAEAAPFLIPRLARRMTAAQKARAAGATLYLEDGAQ</sequence>
<feature type="domain" description="Nudix hydrolase" evidence="6">
    <location>
        <begin position="11"/>
        <end position="145"/>
    </location>
</feature>
<dbReference type="PROSITE" id="PS51462">
    <property type="entry name" value="NUDIX"/>
    <property type="match status" value="1"/>
</dbReference>